<keyword evidence="3" id="KW-1185">Reference proteome</keyword>
<dbReference type="Proteomes" id="UP000326354">
    <property type="component" value="Chromosome"/>
</dbReference>
<dbReference type="KEGG" id="uam:UABAM_00831"/>
<accession>A0A5S9IIJ1</accession>
<sequence>MSKKYLLCFVVSLFATHLLFAGKIIVVEVSPAKINLKPGQKYSFVAHAFDAQGNEVFFKPEWQASGGKINQDGVFIAGGNSGIFEVIASHAETGAHGSASVMIDFRSTQFPKQQVVVTSKVKVQSLRLTPGSISVKPRQKVQFIVQAFDNRGKSIKPPKRLIWKVSSGSITPSGLYQAGGRAGVQNVQVRTYDGIYANAQVYVNTAPGRISRIEVSPSLVNLKPGDQYRFFATAYNNAGKIVALSPRWKATGGNIDSNGMFYAGSIPGTYIVEARNNRGTSGTATININRTYISDVEVLPKSAVLSPGQTQQFTLRAYGRDGKLVNVYPSWSATGGVIQPNGVYQAGNITGDYKLNATVENFSLNVQIKIRHQKRLVRIEIAPSYVKLSPGQTFQFNINGYDQYGKTVPLRKININSTGGRINSKGLYVAGQRSGNFSVEISTPQGLKSVTNIEIGGGSQNTVSANTTDNTATNNNNQKQNNMSGGVEGEFGEEADTADENPAIKWLTVSPQFAPTSVGKQVQFQAKGYDASGKEVDCDIKWRCTGGKISSDGIFIAGNKPGKYKVQARVGKVKMQANVVVKAAPKAPKKQHRLVVIPPKVVLKAGQRCTFNAQIRGDLKKAPKLQWSASGGKVNNNGDFVAGNEPGKYTITVEEKSLGIKTEVPVVIEKAPEPPKSVPGALHITRWYVKTSKSGLASIHIEGKMLLDDARMLKLLLHRRGDEELVYQLFIKKNQRFSIQGNYYVAGGTKLEIVLYDSDGKVLHRESK</sequence>
<gene>
    <name evidence="2" type="ORF">UABAM_00831</name>
</gene>
<feature type="compositionally biased region" description="Low complexity" evidence="1">
    <location>
        <begin position="461"/>
        <end position="482"/>
    </location>
</feature>
<protein>
    <recommendedName>
        <fullName evidence="4">Ig-like domain-containing protein</fullName>
    </recommendedName>
</protein>
<evidence type="ECO:0000256" key="1">
    <source>
        <dbReference type="SAM" id="MobiDB-lite"/>
    </source>
</evidence>
<organism evidence="2 3">
    <name type="scientific">Uabimicrobium amorphum</name>
    <dbReference type="NCBI Taxonomy" id="2596890"/>
    <lineage>
        <taxon>Bacteria</taxon>
        <taxon>Pseudomonadati</taxon>
        <taxon>Planctomycetota</taxon>
        <taxon>Candidatus Uabimicrobiia</taxon>
        <taxon>Candidatus Uabimicrobiales</taxon>
        <taxon>Candidatus Uabimicrobiaceae</taxon>
        <taxon>Candidatus Uabimicrobium</taxon>
    </lineage>
</organism>
<dbReference type="RefSeq" id="WP_151966728.1">
    <property type="nucleotide sequence ID" value="NZ_AP019860.1"/>
</dbReference>
<proteinExistence type="predicted"/>
<dbReference type="EMBL" id="AP019860">
    <property type="protein sequence ID" value="BBM82488.1"/>
    <property type="molecule type" value="Genomic_DNA"/>
</dbReference>
<name>A0A5S9IIJ1_UABAM</name>
<feature type="region of interest" description="Disordered" evidence="1">
    <location>
        <begin position="458"/>
        <end position="488"/>
    </location>
</feature>
<reference evidence="2 3" key="1">
    <citation type="submission" date="2019-08" db="EMBL/GenBank/DDBJ databases">
        <title>Complete genome sequence of Candidatus Uab amorphum.</title>
        <authorList>
            <person name="Shiratori T."/>
            <person name="Suzuki S."/>
            <person name="Kakizawa Y."/>
            <person name="Ishida K."/>
        </authorList>
    </citation>
    <scope>NUCLEOTIDE SEQUENCE [LARGE SCALE GENOMIC DNA]</scope>
    <source>
        <strain evidence="2 3">SRT547</strain>
    </source>
</reference>
<evidence type="ECO:0000313" key="3">
    <source>
        <dbReference type="Proteomes" id="UP000326354"/>
    </source>
</evidence>
<dbReference type="AlphaFoldDB" id="A0A5S9IIJ1"/>
<evidence type="ECO:0000313" key="2">
    <source>
        <dbReference type="EMBL" id="BBM82488.1"/>
    </source>
</evidence>
<evidence type="ECO:0008006" key="4">
    <source>
        <dbReference type="Google" id="ProtNLM"/>
    </source>
</evidence>
<dbReference type="OrthoDB" id="9809583at2"/>